<evidence type="ECO:0000313" key="2">
    <source>
        <dbReference type="EMBL" id="ETO17387.1"/>
    </source>
</evidence>
<keyword evidence="3" id="KW-1185">Reference proteome</keyword>
<gene>
    <name evidence="2" type="ORF">RFI_19937</name>
</gene>
<feature type="region of interest" description="Disordered" evidence="1">
    <location>
        <begin position="187"/>
        <end position="207"/>
    </location>
</feature>
<feature type="compositionally biased region" description="Polar residues" evidence="1">
    <location>
        <begin position="24"/>
        <end position="33"/>
    </location>
</feature>
<sequence>MDKFEAMSTEELENNSSGDEKQDSSPQNGSSISPEKREVGQRNVSSPATTAAIAVTVTVGDRKGGGKREEGNDKAKKNDNPKSNKNDLADVPSRDNKDLSATYFSKQQLKVSTTTSPTKSALSSILATSLVVKDSDDILSNNAGNANNTHKPNLTNNTSDNNHLNAPWNLGLTVRVGGRHAVIPRKNNVSEEIDSSDDEDMGLATMS</sequence>
<feature type="compositionally biased region" description="Acidic residues" evidence="1">
    <location>
        <begin position="191"/>
        <end position="201"/>
    </location>
</feature>
<feature type="compositionally biased region" description="Basic and acidic residues" evidence="1">
    <location>
        <begin position="60"/>
        <end position="96"/>
    </location>
</feature>
<organism evidence="2 3">
    <name type="scientific">Reticulomyxa filosa</name>
    <dbReference type="NCBI Taxonomy" id="46433"/>
    <lineage>
        <taxon>Eukaryota</taxon>
        <taxon>Sar</taxon>
        <taxon>Rhizaria</taxon>
        <taxon>Retaria</taxon>
        <taxon>Foraminifera</taxon>
        <taxon>Monothalamids</taxon>
        <taxon>Reticulomyxidae</taxon>
        <taxon>Reticulomyxa</taxon>
    </lineage>
</organism>
<accession>X6MVD1</accession>
<proteinExistence type="predicted"/>
<feature type="compositionally biased region" description="Low complexity" evidence="1">
    <location>
        <begin position="48"/>
        <end position="59"/>
    </location>
</feature>
<dbReference type="EMBL" id="ASPP01016750">
    <property type="protein sequence ID" value="ETO17387.1"/>
    <property type="molecule type" value="Genomic_DNA"/>
</dbReference>
<dbReference type="AlphaFoldDB" id="X6MVD1"/>
<evidence type="ECO:0000313" key="3">
    <source>
        <dbReference type="Proteomes" id="UP000023152"/>
    </source>
</evidence>
<evidence type="ECO:0000256" key="1">
    <source>
        <dbReference type="SAM" id="MobiDB-lite"/>
    </source>
</evidence>
<reference evidence="2 3" key="1">
    <citation type="journal article" date="2013" name="Curr. Biol.">
        <title>The Genome of the Foraminiferan Reticulomyxa filosa.</title>
        <authorList>
            <person name="Glockner G."/>
            <person name="Hulsmann N."/>
            <person name="Schleicher M."/>
            <person name="Noegel A.A."/>
            <person name="Eichinger L."/>
            <person name="Gallinger C."/>
            <person name="Pawlowski J."/>
            <person name="Sierra R."/>
            <person name="Euteneuer U."/>
            <person name="Pillet L."/>
            <person name="Moustafa A."/>
            <person name="Platzer M."/>
            <person name="Groth M."/>
            <person name="Szafranski K."/>
            <person name="Schliwa M."/>
        </authorList>
    </citation>
    <scope>NUCLEOTIDE SEQUENCE [LARGE SCALE GENOMIC DNA]</scope>
</reference>
<comment type="caution">
    <text evidence="2">The sequence shown here is derived from an EMBL/GenBank/DDBJ whole genome shotgun (WGS) entry which is preliminary data.</text>
</comment>
<dbReference type="Proteomes" id="UP000023152">
    <property type="component" value="Unassembled WGS sequence"/>
</dbReference>
<feature type="region of interest" description="Disordered" evidence="1">
    <location>
        <begin position="143"/>
        <end position="162"/>
    </location>
</feature>
<feature type="region of interest" description="Disordered" evidence="1">
    <location>
        <begin position="1"/>
        <end position="96"/>
    </location>
</feature>
<protein>
    <submittedName>
        <fullName evidence="2">Uncharacterized protein</fullName>
    </submittedName>
</protein>
<name>X6MVD1_RETFI</name>